<organism evidence="1 2">
    <name type="scientific">Smittium mucronatum</name>
    <dbReference type="NCBI Taxonomy" id="133383"/>
    <lineage>
        <taxon>Eukaryota</taxon>
        <taxon>Fungi</taxon>
        <taxon>Fungi incertae sedis</taxon>
        <taxon>Zoopagomycota</taxon>
        <taxon>Kickxellomycotina</taxon>
        <taxon>Harpellomycetes</taxon>
        <taxon>Harpellales</taxon>
        <taxon>Legeriomycetaceae</taxon>
        <taxon>Smittium</taxon>
    </lineage>
</organism>
<keyword evidence="2" id="KW-1185">Reference proteome</keyword>
<accession>A0A1R0GP49</accession>
<dbReference type="AlphaFoldDB" id="A0A1R0GP49"/>
<reference evidence="1 2" key="1">
    <citation type="journal article" date="2016" name="Mol. Biol. Evol.">
        <title>Genome-Wide Survey of Gut Fungi (Harpellales) Reveals the First Horizontally Transferred Ubiquitin Gene from a Mosquito Host.</title>
        <authorList>
            <person name="Wang Y."/>
            <person name="White M.M."/>
            <person name="Kvist S."/>
            <person name="Moncalvo J.M."/>
        </authorList>
    </citation>
    <scope>NUCLEOTIDE SEQUENCE [LARGE SCALE GENOMIC DNA]</scope>
    <source>
        <strain evidence="1 2">ALG-7-W6</strain>
    </source>
</reference>
<name>A0A1R0GP49_9FUNG</name>
<comment type="caution">
    <text evidence="1">The sequence shown here is derived from an EMBL/GenBank/DDBJ whole genome shotgun (WGS) entry which is preliminary data.</text>
</comment>
<dbReference type="Proteomes" id="UP000187455">
    <property type="component" value="Unassembled WGS sequence"/>
</dbReference>
<protein>
    <submittedName>
        <fullName evidence="1">Uncharacterized protein</fullName>
    </submittedName>
</protein>
<evidence type="ECO:0000313" key="2">
    <source>
        <dbReference type="Proteomes" id="UP000187455"/>
    </source>
</evidence>
<sequence length="18" mass="2018">MSRFFLAVHQFSLPLGPA</sequence>
<dbReference type="EMBL" id="LSSL01005781">
    <property type="protein sequence ID" value="OLY78671.1"/>
    <property type="molecule type" value="Genomic_DNA"/>
</dbReference>
<proteinExistence type="predicted"/>
<feature type="non-terminal residue" evidence="1">
    <location>
        <position position="18"/>
    </location>
</feature>
<evidence type="ECO:0000313" key="1">
    <source>
        <dbReference type="EMBL" id="OLY78671.1"/>
    </source>
</evidence>
<gene>
    <name evidence="1" type="ORF">AYI68_g7274</name>
</gene>